<dbReference type="Pfam" id="PF03137">
    <property type="entry name" value="OATP"/>
    <property type="match status" value="1"/>
</dbReference>
<name>A0AAV4UTU0_CAEEX</name>
<evidence type="ECO:0000256" key="2">
    <source>
        <dbReference type="SAM" id="Phobius"/>
    </source>
</evidence>
<reference evidence="3 4" key="1">
    <citation type="submission" date="2021-06" db="EMBL/GenBank/DDBJ databases">
        <title>Caerostris extrusa draft genome.</title>
        <authorList>
            <person name="Kono N."/>
            <person name="Arakawa K."/>
        </authorList>
    </citation>
    <scope>NUCLEOTIDE SEQUENCE [LARGE SCALE GENOMIC DNA]</scope>
</reference>
<feature type="transmembrane region" description="Helical" evidence="2">
    <location>
        <begin position="7"/>
        <end position="24"/>
    </location>
</feature>
<feature type="compositionally biased region" description="Basic and acidic residues" evidence="1">
    <location>
        <begin position="79"/>
        <end position="88"/>
    </location>
</feature>
<evidence type="ECO:0000256" key="1">
    <source>
        <dbReference type="SAM" id="MobiDB-lite"/>
    </source>
</evidence>
<sequence>TLFALRLLGPTSGFLLCSLCLNFYEDPFFDPGYGTKDPRWIGAWWLGFIILGVAIFIFSVPMILFPKRFPGKKLPAAEQNKKEEETKSPLEQLKVKLS</sequence>
<proteinExistence type="predicted"/>
<accession>A0AAV4UTU0</accession>
<dbReference type="PANTHER" id="PTHR11388:SF76">
    <property type="entry name" value="SOLUTE CARRIER ORGANIC ANION TRANSPORTER FAMILY MEMBER"/>
    <property type="match status" value="1"/>
</dbReference>
<gene>
    <name evidence="3" type="primary">X975_14099</name>
    <name evidence="3" type="ORF">CEXT_178891</name>
</gene>
<feature type="region of interest" description="Disordered" evidence="1">
    <location>
        <begin position="76"/>
        <end position="98"/>
    </location>
</feature>
<keyword evidence="2" id="KW-0812">Transmembrane</keyword>
<keyword evidence="4" id="KW-1185">Reference proteome</keyword>
<dbReference type="GO" id="GO:0015347">
    <property type="term" value="F:sodium-independent organic anion transmembrane transporter activity"/>
    <property type="evidence" value="ECO:0007669"/>
    <property type="project" value="TreeGrafter"/>
</dbReference>
<dbReference type="EMBL" id="BPLR01013434">
    <property type="protein sequence ID" value="GIY61148.1"/>
    <property type="molecule type" value="Genomic_DNA"/>
</dbReference>
<feature type="non-terminal residue" evidence="3">
    <location>
        <position position="1"/>
    </location>
</feature>
<dbReference type="Proteomes" id="UP001054945">
    <property type="component" value="Unassembled WGS sequence"/>
</dbReference>
<dbReference type="InterPro" id="IPR004156">
    <property type="entry name" value="OATP"/>
</dbReference>
<dbReference type="PANTHER" id="PTHR11388">
    <property type="entry name" value="ORGANIC ANION TRANSPORTER"/>
    <property type="match status" value="1"/>
</dbReference>
<protein>
    <submittedName>
        <fullName evidence="3">Solute carrier organic anion transporter family member</fullName>
    </submittedName>
</protein>
<keyword evidence="2" id="KW-0472">Membrane</keyword>
<evidence type="ECO:0000313" key="4">
    <source>
        <dbReference type="Proteomes" id="UP001054945"/>
    </source>
</evidence>
<dbReference type="GO" id="GO:0016323">
    <property type="term" value="C:basolateral plasma membrane"/>
    <property type="evidence" value="ECO:0007669"/>
    <property type="project" value="TreeGrafter"/>
</dbReference>
<evidence type="ECO:0000313" key="3">
    <source>
        <dbReference type="EMBL" id="GIY61148.1"/>
    </source>
</evidence>
<dbReference type="AlphaFoldDB" id="A0AAV4UTU0"/>
<organism evidence="3 4">
    <name type="scientific">Caerostris extrusa</name>
    <name type="common">Bark spider</name>
    <name type="synonym">Caerostris bankana</name>
    <dbReference type="NCBI Taxonomy" id="172846"/>
    <lineage>
        <taxon>Eukaryota</taxon>
        <taxon>Metazoa</taxon>
        <taxon>Ecdysozoa</taxon>
        <taxon>Arthropoda</taxon>
        <taxon>Chelicerata</taxon>
        <taxon>Arachnida</taxon>
        <taxon>Araneae</taxon>
        <taxon>Araneomorphae</taxon>
        <taxon>Entelegynae</taxon>
        <taxon>Araneoidea</taxon>
        <taxon>Araneidae</taxon>
        <taxon>Caerostris</taxon>
    </lineage>
</organism>
<dbReference type="GO" id="GO:0043252">
    <property type="term" value="P:sodium-independent organic anion transport"/>
    <property type="evidence" value="ECO:0007669"/>
    <property type="project" value="TreeGrafter"/>
</dbReference>
<feature type="transmembrane region" description="Helical" evidence="2">
    <location>
        <begin position="44"/>
        <end position="65"/>
    </location>
</feature>
<comment type="caution">
    <text evidence="3">The sequence shown here is derived from an EMBL/GenBank/DDBJ whole genome shotgun (WGS) entry which is preliminary data.</text>
</comment>
<keyword evidence="2" id="KW-1133">Transmembrane helix</keyword>